<dbReference type="RefSeq" id="XP_040803783.1">
    <property type="nucleotide sequence ID" value="XM_040940753.1"/>
</dbReference>
<dbReference type="GeneID" id="63858086"/>
<accession>A0A8G1W1J9</accession>
<proteinExistence type="predicted"/>
<keyword evidence="2" id="KW-1185">Reference proteome</keyword>
<evidence type="ECO:0000313" key="1">
    <source>
        <dbReference type="EMBL" id="RAK79773.1"/>
    </source>
</evidence>
<dbReference type="AlphaFoldDB" id="A0A8G1W1J9"/>
<sequence>MIFFSTANETFWNRWPPFLFLPTRQLAIIPAVELDHRRWTQVLEVFHASTNTTSTIWTRHIIIDALVETDERLSRPLLSPPVIESYGVQQGRLGPRVLSACRTEYALLIICTYDQADLALPVNHGQPTGLRLPCPQLTFKWCCFSLHFAIFELMV</sequence>
<protein>
    <submittedName>
        <fullName evidence="1">Uncharacterized protein</fullName>
    </submittedName>
</protein>
<evidence type="ECO:0000313" key="2">
    <source>
        <dbReference type="Proteomes" id="UP000249789"/>
    </source>
</evidence>
<gene>
    <name evidence="1" type="ORF">BO72DRAFT_36249</name>
</gene>
<dbReference type="EMBL" id="KZ824632">
    <property type="protein sequence ID" value="RAK79773.1"/>
    <property type="molecule type" value="Genomic_DNA"/>
</dbReference>
<name>A0A8G1W1J9_9EURO</name>
<dbReference type="VEuPathDB" id="FungiDB:BO72DRAFT_36249"/>
<organism evidence="1 2">
    <name type="scientific">Aspergillus fijiensis CBS 313.89</name>
    <dbReference type="NCBI Taxonomy" id="1448319"/>
    <lineage>
        <taxon>Eukaryota</taxon>
        <taxon>Fungi</taxon>
        <taxon>Dikarya</taxon>
        <taxon>Ascomycota</taxon>
        <taxon>Pezizomycotina</taxon>
        <taxon>Eurotiomycetes</taxon>
        <taxon>Eurotiomycetidae</taxon>
        <taxon>Eurotiales</taxon>
        <taxon>Aspergillaceae</taxon>
        <taxon>Aspergillus</taxon>
    </lineage>
</organism>
<dbReference type="Proteomes" id="UP000249789">
    <property type="component" value="Unassembled WGS sequence"/>
</dbReference>
<reference evidence="1 2" key="1">
    <citation type="submission" date="2018-02" db="EMBL/GenBank/DDBJ databases">
        <title>The genomes of Aspergillus section Nigri reveals drivers in fungal speciation.</title>
        <authorList>
            <consortium name="DOE Joint Genome Institute"/>
            <person name="Vesth T.C."/>
            <person name="Nybo J."/>
            <person name="Theobald S."/>
            <person name="Brandl J."/>
            <person name="Frisvad J.C."/>
            <person name="Nielsen K.F."/>
            <person name="Lyhne E.K."/>
            <person name="Kogle M.E."/>
            <person name="Kuo A."/>
            <person name="Riley R."/>
            <person name="Clum A."/>
            <person name="Nolan M."/>
            <person name="Lipzen A."/>
            <person name="Salamov A."/>
            <person name="Henrissat B."/>
            <person name="Wiebenga A."/>
            <person name="De vries R.P."/>
            <person name="Grigoriev I.V."/>
            <person name="Mortensen U.H."/>
            <person name="Andersen M.R."/>
            <person name="Baker S.E."/>
        </authorList>
    </citation>
    <scope>NUCLEOTIDE SEQUENCE [LARGE SCALE GENOMIC DNA]</scope>
    <source>
        <strain evidence="1 2">CBS 313.89</strain>
    </source>
</reference>